<comment type="pathway">
    <text evidence="3">Amino-acid biosynthesis; L-methionine biosynthesis via de novo pathway; L-homocysteine from O-succinyl-L-homoserine: step 1/1.</text>
</comment>
<keyword evidence="2 3" id="KW-0663">Pyridoxal phosphate</keyword>
<keyword evidence="3" id="KW-0028">Amino-acid biosynthesis</keyword>
<reference evidence="6 7" key="1">
    <citation type="submission" date="2019-06" db="EMBL/GenBank/DDBJ databases">
        <title>Quisquiliibacterium sp. nov., isolated from a maize field.</title>
        <authorList>
            <person name="Lin S.-Y."/>
            <person name="Tsai C.-F."/>
            <person name="Young C.-C."/>
        </authorList>
    </citation>
    <scope>NUCLEOTIDE SEQUENCE [LARGE SCALE GENOMIC DNA]</scope>
    <source>
        <strain evidence="6 7">CC-CFT501</strain>
    </source>
</reference>
<dbReference type="PANTHER" id="PTHR11808:SF80">
    <property type="entry name" value="CYSTATHIONINE GAMMA-LYASE"/>
    <property type="match status" value="1"/>
</dbReference>
<keyword evidence="3" id="KW-0486">Methionine biosynthesis</keyword>
<dbReference type="EC" id="2.5.1.-" evidence="3"/>
<dbReference type="GO" id="GO:0016765">
    <property type="term" value="F:transferase activity, transferring alkyl or aryl (other than methyl) groups"/>
    <property type="evidence" value="ECO:0007669"/>
    <property type="project" value="UniProtKB-UniRule"/>
</dbReference>
<comment type="cofactor">
    <cofactor evidence="1 3 5">
        <name>pyridoxal 5'-phosphate</name>
        <dbReference type="ChEBI" id="CHEBI:597326"/>
    </cofactor>
</comment>
<proteinExistence type="inferred from homology"/>
<dbReference type="NCBIfam" id="NF006003">
    <property type="entry name" value="PRK08133.1"/>
    <property type="match status" value="1"/>
</dbReference>
<dbReference type="Proteomes" id="UP000321548">
    <property type="component" value="Unassembled WGS sequence"/>
</dbReference>
<dbReference type="InterPro" id="IPR015421">
    <property type="entry name" value="PyrdxlP-dep_Trfase_major"/>
</dbReference>
<dbReference type="GO" id="GO:0071266">
    <property type="term" value="P:'de novo' L-methionine biosynthetic process"/>
    <property type="evidence" value="ECO:0007669"/>
    <property type="project" value="UniProtKB-UniRule"/>
</dbReference>
<dbReference type="InterPro" id="IPR054542">
    <property type="entry name" value="Cys_met_metab_PP"/>
</dbReference>
<dbReference type="HAMAP" id="MF_02056">
    <property type="entry name" value="MetZ"/>
    <property type="match status" value="1"/>
</dbReference>
<keyword evidence="3" id="KW-0808">Transferase</keyword>
<dbReference type="AlphaFoldDB" id="A0A5C8NNK5"/>
<dbReference type="Gene3D" id="3.90.1150.10">
    <property type="entry name" value="Aspartate Aminotransferase, domain 1"/>
    <property type="match status" value="1"/>
</dbReference>
<dbReference type="EMBL" id="VDUY01000009">
    <property type="protein sequence ID" value="TXL62667.1"/>
    <property type="molecule type" value="Genomic_DNA"/>
</dbReference>
<dbReference type="GO" id="GO:0019346">
    <property type="term" value="P:transsulfuration"/>
    <property type="evidence" value="ECO:0007669"/>
    <property type="project" value="InterPro"/>
</dbReference>
<dbReference type="Pfam" id="PF01053">
    <property type="entry name" value="Cys_Met_Meta_PP"/>
    <property type="match status" value="1"/>
</dbReference>
<dbReference type="GO" id="GO:0071268">
    <property type="term" value="P:homocysteine biosynthetic process"/>
    <property type="evidence" value="ECO:0007669"/>
    <property type="project" value="InterPro"/>
</dbReference>
<dbReference type="InterPro" id="IPR015422">
    <property type="entry name" value="PyrdxlP-dep_Trfase_small"/>
</dbReference>
<evidence type="ECO:0000313" key="6">
    <source>
        <dbReference type="EMBL" id="TXL62667.1"/>
    </source>
</evidence>
<evidence type="ECO:0000256" key="3">
    <source>
        <dbReference type="HAMAP-Rule" id="MF_02056"/>
    </source>
</evidence>
<comment type="subunit">
    <text evidence="3">Homotetramer.</text>
</comment>
<dbReference type="GO" id="GO:0030170">
    <property type="term" value="F:pyridoxal phosphate binding"/>
    <property type="evidence" value="ECO:0007669"/>
    <property type="project" value="UniProtKB-UniRule"/>
</dbReference>
<evidence type="ECO:0000256" key="5">
    <source>
        <dbReference type="RuleBase" id="RU362118"/>
    </source>
</evidence>
<dbReference type="SUPFAM" id="SSF53383">
    <property type="entry name" value="PLP-dependent transferases"/>
    <property type="match status" value="1"/>
</dbReference>
<evidence type="ECO:0000256" key="1">
    <source>
        <dbReference type="ARBA" id="ARBA00001933"/>
    </source>
</evidence>
<dbReference type="GO" id="GO:0016846">
    <property type="term" value="F:carbon-sulfur lyase activity"/>
    <property type="evidence" value="ECO:0007669"/>
    <property type="project" value="TreeGrafter"/>
</dbReference>
<dbReference type="OrthoDB" id="9805807at2"/>
<comment type="similarity">
    <text evidence="3">Belongs to the trans-sulfuration enzymes family. MetZ subfamily.</text>
</comment>
<comment type="catalytic activity">
    <reaction evidence="3">
        <text>O-succinyl-L-homoserine + hydrogen sulfide = L-homocysteine + succinate</text>
        <dbReference type="Rhea" id="RHEA:27826"/>
        <dbReference type="ChEBI" id="CHEBI:29919"/>
        <dbReference type="ChEBI" id="CHEBI:30031"/>
        <dbReference type="ChEBI" id="CHEBI:57661"/>
        <dbReference type="ChEBI" id="CHEBI:58199"/>
    </reaction>
</comment>
<dbReference type="InterPro" id="IPR015424">
    <property type="entry name" value="PyrdxlP-dep_Trfase"/>
</dbReference>
<gene>
    <name evidence="3" type="primary">metZ</name>
    <name evidence="6" type="ORF">FHP08_17405</name>
</gene>
<dbReference type="InterPro" id="IPR006234">
    <property type="entry name" value="O-succ-hSer_sulfhydrylase"/>
</dbReference>
<dbReference type="PIRSF" id="PIRSF001434">
    <property type="entry name" value="CGS"/>
    <property type="match status" value="1"/>
</dbReference>
<dbReference type="CDD" id="cd00614">
    <property type="entry name" value="CGS_like"/>
    <property type="match status" value="1"/>
</dbReference>
<dbReference type="GO" id="GO:0005737">
    <property type="term" value="C:cytoplasm"/>
    <property type="evidence" value="ECO:0007669"/>
    <property type="project" value="TreeGrafter"/>
</dbReference>
<dbReference type="NCBIfam" id="TIGR01325">
    <property type="entry name" value="O_suc_HS_sulf"/>
    <property type="match status" value="1"/>
</dbReference>
<name>A0A5C8NNK5_9BURK</name>
<evidence type="ECO:0000256" key="2">
    <source>
        <dbReference type="ARBA" id="ARBA00022898"/>
    </source>
</evidence>
<organism evidence="6 7">
    <name type="scientific">Zeimonas arvi</name>
    <dbReference type="NCBI Taxonomy" id="2498847"/>
    <lineage>
        <taxon>Bacteria</taxon>
        <taxon>Pseudomonadati</taxon>
        <taxon>Pseudomonadota</taxon>
        <taxon>Betaproteobacteria</taxon>
        <taxon>Burkholderiales</taxon>
        <taxon>Burkholderiaceae</taxon>
        <taxon>Zeimonas</taxon>
    </lineage>
</organism>
<keyword evidence="7" id="KW-1185">Reference proteome</keyword>
<evidence type="ECO:0000313" key="7">
    <source>
        <dbReference type="Proteomes" id="UP000321548"/>
    </source>
</evidence>
<dbReference type="Gene3D" id="3.40.640.10">
    <property type="entry name" value="Type I PLP-dependent aspartate aminotransferase-like (Major domain)"/>
    <property type="match status" value="1"/>
</dbReference>
<comment type="function">
    <text evidence="3">Catalyzes the formation of L-homocysteine from O-succinyl-L-homoserine (OSHS) and hydrogen sulfide.</text>
</comment>
<dbReference type="UniPathway" id="UPA00051">
    <property type="reaction ID" value="UER00449"/>
</dbReference>
<dbReference type="PROSITE" id="PS00868">
    <property type="entry name" value="CYS_MET_METAB_PP"/>
    <property type="match status" value="1"/>
</dbReference>
<feature type="modified residue" description="N6-(pyridoxal phosphate)lysine" evidence="3 4">
    <location>
        <position position="211"/>
    </location>
</feature>
<comment type="caution">
    <text evidence="6">The sequence shown here is derived from an EMBL/GenBank/DDBJ whole genome shotgun (WGS) entry which is preliminary data.</text>
</comment>
<sequence length="401" mass="43405">MNDQHGPDGYRFDTLAVRAGTERTPFGEHTEAMFLTSSFVHDSAEHAAAKFAGEAEGYIYSRFGNPTVRLFETRLAALEGAEQCRATASGMSAIMSVLMSLTKTGDHVVCSQGVFGTTIQLFSLFSRYDIQTSYVPLSDPGAWEAAIRPNTRMLFLETPSNPLTEVADLRAIVDVAKRHGIPLVVDNCFCTPALQRPLALGADIVVHSATKYLDGQGRVLGGAVLGNARYMNETLQPVLRYCGPTLSAFNAWMLAKGLETLSIRMRHHSESAMTVASWLEKQPGVRRVRYPWLESHPQHELARAQQSGGGAVLAFELAGETDAERRANAWRVVDGCRLLSITANLGDVKSTITHPASTTHGRMSPAARAEAGIGEGLLRVAVGLEDPADICADLARGLERP</sequence>
<dbReference type="PANTHER" id="PTHR11808">
    <property type="entry name" value="TRANS-SULFURATION ENZYME FAMILY MEMBER"/>
    <property type="match status" value="1"/>
</dbReference>
<evidence type="ECO:0000256" key="4">
    <source>
        <dbReference type="PIRSR" id="PIRSR001434-2"/>
    </source>
</evidence>
<protein>
    <recommendedName>
        <fullName evidence="3">O-succinylhomoserine sulfhydrylase</fullName>
        <shortName evidence="3">OSH sulfhydrylase</shortName>
        <shortName evidence="3">OSHS sulfhydrylase</shortName>
        <ecNumber evidence="3">2.5.1.-</ecNumber>
    </recommendedName>
</protein>
<accession>A0A5C8NNK5</accession>
<dbReference type="InterPro" id="IPR000277">
    <property type="entry name" value="Cys/Met-Metab_PyrdxlP-dep_enz"/>
</dbReference>
<dbReference type="FunFam" id="3.40.640.10:FF:000046">
    <property type="entry name" value="Cystathionine gamma-lyase"/>
    <property type="match status" value="1"/>
</dbReference>